<dbReference type="Pfam" id="PF03891">
    <property type="entry name" value="DUF333"/>
    <property type="match status" value="1"/>
</dbReference>
<dbReference type="InterPro" id="IPR005590">
    <property type="entry name" value="DUF333"/>
</dbReference>
<dbReference type="AlphaFoldDB" id="A0A425ARD9"/>
<reference evidence="1 2" key="1">
    <citation type="submission" date="2017-09" db="EMBL/GenBank/DDBJ databases">
        <title>Phenotypic and genotypic characterization of Colombian isolates of Neisseria meningitidis recovered from invasive disease.</title>
        <authorList>
            <person name="Duarte C."/>
            <person name="Gabastou J.M."/>
            <person name="Moreno J."/>
        </authorList>
    </citation>
    <scope>NUCLEOTIDE SEQUENCE [LARGE SCALE GENOMIC DNA]</scope>
    <source>
        <strain evidence="1 2">INS-Nm1124</strain>
    </source>
</reference>
<evidence type="ECO:0000313" key="2">
    <source>
        <dbReference type="Proteomes" id="UP000283829"/>
    </source>
</evidence>
<proteinExistence type="predicted"/>
<protein>
    <submittedName>
        <fullName evidence="1">DUF333 domain-containing protein</fullName>
    </submittedName>
</protein>
<dbReference type="Proteomes" id="UP000283829">
    <property type="component" value="Unassembled WGS sequence"/>
</dbReference>
<dbReference type="EMBL" id="NWXB01000003">
    <property type="protein sequence ID" value="RQJ68311.1"/>
    <property type="molecule type" value="Genomic_DNA"/>
</dbReference>
<evidence type="ECO:0000313" key="1">
    <source>
        <dbReference type="EMBL" id="RQJ68311.1"/>
    </source>
</evidence>
<name>A0A425ARD9_NEIME</name>
<accession>A0A425ARD9</accession>
<comment type="caution">
    <text evidence="1">The sequence shown here is derived from an EMBL/GenBank/DDBJ whole genome shotgun (WGS) entry which is preliminary data.</text>
</comment>
<gene>
    <name evidence="1" type="ORF">COI09_02730</name>
</gene>
<sequence length="48" mass="5318">MANSASKFCIAKGGGREAKKDESGGGYALCHLPDSRIVEEWEYFRSQH</sequence>
<organism evidence="1 2">
    <name type="scientific">Neisseria meningitidis</name>
    <dbReference type="NCBI Taxonomy" id="487"/>
    <lineage>
        <taxon>Bacteria</taxon>
        <taxon>Pseudomonadati</taxon>
        <taxon>Pseudomonadota</taxon>
        <taxon>Betaproteobacteria</taxon>
        <taxon>Neisseriales</taxon>
        <taxon>Neisseriaceae</taxon>
        <taxon>Neisseria</taxon>
    </lineage>
</organism>